<accession>A0A0F5ITL5</accession>
<dbReference type="Proteomes" id="UP000033047">
    <property type="component" value="Unassembled WGS sequence"/>
</dbReference>
<organism evidence="1 2">
    <name type="scientific">Parabacteroides goldsteinii DSM 19448 = WAL 12034</name>
    <dbReference type="NCBI Taxonomy" id="927665"/>
    <lineage>
        <taxon>Bacteria</taxon>
        <taxon>Pseudomonadati</taxon>
        <taxon>Bacteroidota</taxon>
        <taxon>Bacteroidia</taxon>
        <taxon>Bacteroidales</taxon>
        <taxon>Tannerellaceae</taxon>
        <taxon>Parabacteroides</taxon>
    </lineage>
</organism>
<comment type="caution">
    <text evidence="1">The sequence shown here is derived from an EMBL/GenBank/DDBJ whole genome shotgun (WGS) entry which is preliminary data.</text>
</comment>
<name>A0A0F5ITL5_9BACT</name>
<evidence type="ECO:0000313" key="1">
    <source>
        <dbReference type="EMBL" id="KKB48914.1"/>
    </source>
</evidence>
<gene>
    <name evidence="1" type="ORF">HMPREF1535_04143</name>
</gene>
<dbReference type="STRING" id="927665.HMPREF1535_04143"/>
<protein>
    <submittedName>
        <fullName evidence="1">Uncharacterized protein</fullName>
    </submittedName>
</protein>
<dbReference type="EMBL" id="AQHV01000021">
    <property type="protein sequence ID" value="KKB48914.1"/>
    <property type="molecule type" value="Genomic_DNA"/>
</dbReference>
<reference evidence="1 2" key="1">
    <citation type="submission" date="2013-04" db="EMBL/GenBank/DDBJ databases">
        <title>The Genome Sequence of Parabacteroides goldsteinii DSM 19448.</title>
        <authorList>
            <consortium name="The Broad Institute Genomics Platform"/>
            <person name="Earl A."/>
            <person name="Ward D."/>
            <person name="Feldgarden M."/>
            <person name="Gevers D."/>
            <person name="Martens E."/>
            <person name="Sakamoto M."/>
            <person name="Benno Y."/>
            <person name="Song Y."/>
            <person name="Liu C."/>
            <person name="Lee J."/>
            <person name="Bolanos M."/>
            <person name="Vaisanen M.L."/>
            <person name="Finegold S.M."/>
            <person name="Walker B."/>
            <person name="Young S."/>
            <person name="Zeng Q."/>
            <person name="Gargeya S."/>
            <person name="Fitzgerald M."/>
            <person name="Haas B."/>
            <person name="Abouelleil A."/>
            <person name="Allen A.W."/>
            <person name="Alvarado L."/>
            <person name="Arachchi H.M."/>
            <person name="Berlin A.M."/>
            <person name="Chapman S.B."/>
            <person name="Gainer-Dewar J."/>
            <person name="Goldberg J."/>
            <person name="Griggs A."/>
            <person name="Gujja S."/>
            <person name="Hansen M."/>
            <person name="Howarth C."/>
            <person name="Imamovic A."/>
            <person name="Ireland A."/>
            <person name="Larimer J."/>
            <person name="McCowan C."/>
            <person name="Murphy C."/>
            <person name="Pearson M."/>
            <person name="Poon T.W."/>
            <person name="Priest M."/>
            <person name="Roberts A."/>
            <person name="Saif S."/>
            <person name="Shea T."/>
            <person name="Sisk P."/>
            <person name="Sykes S."/>
            <person name="Wortman J."/>
            <person name="Nusbaum C."/>
            <person name="Birren B."/>
        </authorList>
    </citation>
    <scope>NUCLEOTIDE SEQUENCE [LARGE SCALE GENOMIC DNA]</scope>
    <source>
        <strain evidence="1 2">DSM 19448</strain>
    </source>
</reference>
<dbReference type="HOGENOM" id="CLU_3409858_0_0_10"/>
<sequence>MGQQVNKLKINQIKTKLMEVLKKHSGNNR</sequence>
<proteinExistence type="predicted"/>
<evidence type="ECO:0000313" key="2">
    <source>
        <dbReference type="Proteomes" id="UP000033047"/>
    </source>
</evidence>
<dbReference type="AlphaFoldDB" id="A0A0F5ITL5"/>